<protein>
    <recommendedName>
        <fullName evidence="3">Ribbon-helix-helix protein CopG domain-containing protein</fullName>
    </recommendedName>
</protein>
<dbReference type="RefSeq" id="WP_069314568.1">
    <property type="nucleotide sequence ID" value="NZ_MDTU01000009.1"/>
</dbReference>
<accession>A0ABX2ZWP7</accession>
<reference evidence="1 2" key="1">
    <citation type="submission" date="2016-08" db="EMBL/GenBank/DDBJ databases">
        <title>Draft genome sequence of Candidatus Piscirickettsia litoralis, from seawater.</title>
        <authorList>
            <person name="Wan X."/>
            <person name="Lee A.J."/>
            <person name="Hou S."/>
            <person name="Donachie S.P."/>
        </authorList>
    </citation>
    <scope>NUCLEOTIDE SEQUENCE [LARGE SCALE GENOMIC DNA]</scope>
    <source>
        <strain evidence="1 2">Y2</strain>
    </source>
</reference>
<dbReference type="Proteomes" id="UP000094329">
    <property type="component" value="Unassembled WGS sequence"/>
</dbReference>
<gene>
    <name evidence="1" type="ORF">BGC07_18670</name>
</gene>
<dbReference type="EMBL" id="MDTU01000009">
    <property type="protein sequence ID" value="ODN40982.1"/>
    <property type="molecule type" value="Genomic_DNA"/>
</dbReference>
<keyword evidence="2" id="KW-1185">Reference proteome</keyword>
<proteinExistence type="predicted"/>
<organism evidence="1 2">
    <name type="scientific">Piscirickettsia litoralis</name>
    <dbReference type="NCBI Taxonomy" id="1891921"/>
    <lineage>
        <taxon>Bacteria</taxon>
        <taxon>Pseudomonadati</taxon>
        <taxon>Pseudomonadota</taxon>
        <taxon>Gammaproteobacteria</taxon>
        <taxon>Thiotrichales</taxon>
        <taxon>Piscirickettsiaceae</taxon>
        <taxon>Piscirickettsia</taxon>
    </lineage>
</organism>
<evidence type="ECO:0000313" key="1">
    <source>
        <dbReference type="EMBL" id="ODN40982.1"/>
    </source>
</evidence>
<evidence type="ECO:0000313" key="2">
    <source>
        <dbReference type="Proteomes" id="UP000094329"/>
    </source>
</evidence>
<sequence length="96" mass="10709">MRDIKRSNRNLKPKQDIDAKAEAFANKANSTNPHNNSDVEINLDPSAPRNAGKLSMPLNAFEQRLLSNLKKETGMSMNTIVRQAIKAYADKNNITV</sequence>
<comment type="caution">
    <text evidence="1">The sequence shown here is derived from an EMBL/GenBank/DDBJ whole genome shotgun (WGS) entry which is preliminary data.</text>
</comment>
<evidence type="ECO:0008006" key="3">
    <source>
        <dbReference type="Google" id="ProtNLM"/>
    </source>
</evidence>
<name>A0ABX2ZWP7_9GAMM</name>